<dbReference type="InterPro" id="IPR006442">
    <property type="entry name" value="Antitoxin_Phd/YefM"/>
</dbReference>
<dbReference type="STRING" id="339866.GCA_001418255_00545"/>
<keyword evidence="4" id="KW-1185">Reference proteome</keyword>
<dbReference type="Gene3D" id="3.40.1620.10">
    <property type="entry name" value="YefM-like domain"/>
    <property type="match status" value="1"/>
</dbReference>
<dbReference type="EMBL" id="CYHF01000002">
    <property type="protein sequence ID" value="CUA94264.1"/>
    <property type="molecule type" value="Genomic_DNA"/>
</dbReference>
<gene>
    <name evidence="3" type="ORF">Ga0061069_10221</name>
</gene>
<dbReference type="SUPFAM" id="SSF143120">
    <property type="entry name" value="YefM-like"/>
    <property type="match status" value="1"/>
</dbReference>
<organism evidence="3 4">
    <name type="scientific">Thiomonas bhubaneswarensis</name>
    <dbReference type="NCBI Taxonomy" id="339866"/>
    <lineage>
        <taxon>Bacteria</taxon>
        <taxon>Pseudomonadati</taxon>
        <taxon>Pseudomonadota</taxon>
        <taxon>Betaproteobacteria</taxon>
        <taxon>Burkholderiales</taxon>
        <taxon>Thiomonas</taxon>
    </lineage>
</organism>
<sequence>MHISATEAKNRFGSVCAQAKREPVFVEKAGLVDTVILSVEHYQALQAAHKRSTLAARKAAFEAEFGDWIQAQNALVESAGIPGADLRPW</sequence>
<reference evidence="4" key="1">
    <citation type="submission" date="2015-08" db="EMBL/GenBank/DDBJ databases">
        <authorList>
            <person name="Varghese N."/>
        </authorList>
    </citation>
    <scope>NUCLEOTIDE SEQUENCE [LARGE SCALE GENOMIC DNA]</scope>
    <source>
        <strain evidence="4">DSM 18181</strain>
    </source>
</reference>
<comment type="similarity">
    <text evidence="1 2">Belongs to the phD/YefM antitoxin family.</text>
</comment>
<evidence type="ECO:0000313" key="4">
    <source>
        <dbReference type="Proteomes" id="UP000183649"/>
    </source>
</evidence>
<evidence type="ECO:0000256" key="2">
    <source>
        <dbReference type="RuleBase" id="RU362080"/>
    </source>
</evidence>
<dbReference type="Proteomes" id="UP000183649">
    <property type="component" value="Unassembled WGS sequence"/>
</dbReference>
<dbReference type="RefSeq" id="WP_055449512.1">
    <property type="nucleotide sequence ID" value="NZ_CYHF01000002.1"/>
</dbReference>
<evidence type="ECO:0000256" key="1">
    <source>
        <dbReference type="ARBA" id="ARBA00009981"/>
    </source>
</evidence>
<dbReference type="AlphaFoldDB" id="A0A0K6HTN8"/>
<dbReference type="InterPro" id="IPR036165">
    <property type="entry name" value="YefM-like_sf"/>
</dbReference>
<evidence type="ECO:0000313" key="3">
    <source>
        <dbReference type="EMBL" id="CUA94264.1"/>
    </source>
</evidence>
<protein>
    <recommendedName>
        <fullName evidence="2">Antitoxin</fullName>
    </recommendedName>
</protein>
<dbReference type="Pfam" id="PF02604">
    <property type="entry name" value="PhdYeFM_antitox"/>
    <property type="match status" value="1"/>
</dbReference>
<dbReference type="OrthoDB" id="8853077at2"/>
<accession>A0A0K6HTN8</accession>
<comment type="function">
    <text evidence="2">Antitoxin component of a type II toxin-antitoxin (TA) system.</text>
</comment>
<dbReference type="NCBIfam" id="TIGR01552">
    <property type="entry name" value="phd_fam"/>
    <property type="match status" value="1"/>
</dbReference>
<name>A0A0K6HTN8_9BURK</name>
<proteinExistence type="inferred from homology"/>